<proteinExistence type="predicted"/>
<gene>
    <name evidence="1" type="ORF">Pph01_67270</name>
</gene>
<accession>A0A8J3UAD3</accession>
<dbReference type="EMBL" id="BOOP01000035">
    <property type="protein sequence ID" value="GII41724.1"/>
    <property type="molecule type" value="Genomic_DNA"/>
</dbReference>
<evidence type="ECO:0000313" key="1">
    <source>
        <dbReference type="EMBL" id="GII41724.1"/>
    </source>
</evidence>
<dbReference type="AlphaFoldDB" id="A0A8J3UAD3"/>
<dbReference type="RefSeq" id="WP_204077164.1">
    <property type="nucleotide sequence ID" value="NZ_BAABHI010000044.1"/>
</dbReference>
<sequence>MEQYIKQAGEAGVSATEILRKFNIRAADVEAAVAGLDTIEVSKVQGGRGRPSTRYTYVTATPVADTIEEMNEVTETTLVVEVREESKEVRETAPDVPSAVSVLRARLAVLEAPKVVEATPVAPVEPPRLLPESLP</sequence>
<comment type="caution">
    <text evidence="1">The sequence shown here is derived from an EMBL/GenBank/DDBJ whole genome shotgun (WGS) entry which is preliminary data.</text>
</comment>
<keyword evidence="2" id="KW-1185">Reference proteome</keyword>
<organism evidence="1 2">
    <name type="scientific">Planotetraspora phitsanulokensis</name>
    <dbReference type="NCBI Taxonomy" id="575192"/>
    <lineage>
        <taxon>Bacteria</taxon>
        <taxon>Bacillati</taxon>
        <taxon>Actinomycetota</taxon>
        <taxon>Actinomycetes</taxon>
        <taxon>Streptosporangiales</taxon>
        <taxon>Streptosporangiaceae</taxon>
        <taxon>Planotetraspora</taxon>
    </lineage>
</organism>
<reference evidence="1 2" key="1">
    <citation type="submission" date="2021-01" db="EMBL/GenBank/DDBJ databases">
        <title>Whole genome shotgun sequence of Planotetraspora phitsanulokensis NBRC 104273.</title>
        <authorList>
            <person name="Komaki H."/>
            <person name="Tamura T."/>
        </authorList>
    </citation>
    <scope>NUCLEOTIDE SEQUENCE [LARGE SCALE GENOMIC DNA]</scope>
    <source>
        <strain evidence="1 2">NBRC 104273</strain>
    </source>
</reference>
<dbReference type="Proteomes" id="UP000622547">
    <property type="component" value="Unassembled WGS sequence"/>
</dbReference>
<protein>
    <submittedName>
        <fullName evidence="1">Uncharacterized protein</fullName>
    </submittedName>
</protein>
<evidence type="ECO:0000313" key="2">
    <source>
        <dbReference type="Proteomes" id="UP000622547"/>
    </source>
</evidence>
<name>A0A8J3UAD3_9ACTN</name>